<evidence type="ECO:0000256" key="2">
    <source>
        <dbReference type="SAM" id="MobiDB-lite"/>
    </source>
</evidence>
<dbReference type="AlphaFoldDB" id="A0A9D4Z3U3"/>
<feature type="compositionally biased region" description="Polar residues" evidence="2">
    <location>
        <begin position="802"/>
        <end position="814"/>
    </location>
</feature>
<keyword evidence="4" id="KW-1185">Reference proteome</keyword>
<protein>
    <submittedName>
        <fullName evidence="3">Uncharacterized protein</fullName>
    </submittedName>
</protein>
<dbReference type="OrthoDB" id="1911011at2759"/>
<reference evidence="3" key="1">
    <citation type="submission" date="2021-01" db="EMBL/GenBank/DDBJ databases">
        <title>Adiantum capillus-veneris genome.</title>
        <authorList>
            <person name="Fang Y."/>
            <person name="Liao Q."/>
        </authorList>
    </citation>
    <scope>NUCLEOTIDE SEQUENCE</scope>
    <source>
        <strain evidence="3">H3</strain>
        <tissue evidence="3">Leaf</tissue>
    </source>
</reference>
<evidence type="ECO:0000313" key="3">
    <source>
        <dbReference type="EMBL" id="KAI5060220.1"/>
    </source>
</evidence>
<feature type="coiled-coil region" evidence="1">
    <location>
        <begin position="386"/>
        <end position="416"/>
    </location>
</feature>
<comment type="caution">
    <text evidence="3">The sequence shown here is derived from an EMBL/GenBank/DDBJ whole genome shotgun (WGS) entry which is preliminary data.</text>
</comment>
<keyword evidence="1" id="KW-0175">Coiled coil</keyword>
<evidence type="ECO:0000256" key="1">
    <source>
        <dbReference type="SAM" id="Coils"/>
    </source>
</evidence>
<accession>A0A9D4Z3U3</accession>
<name>A0A9D4Z3U3_ADICA</name>
<feature type="region of interest" description="Disordered" evidence="2">
    <location>
        <begin position="795"/>
        <end position="819"/>
    </location>
</feature>
<sequence>MVGLNCFPSPPSTCLKQLEHSVSLFAHSNNETSHQDRALEEEVISMIKDFEASSKCWKGSVLEEKLDEEILQIVEFFSERQEKITVELRQEISQLKGDCDVIMRWKQDAQALVDMVHVHVQDLQKKSKLQIKEKETILQFDDFQQRTSLELEDIKQGLDKLMQDGYVCKQANSKLEATVNQKLNKLQTSIDQNVQAVAQNLRLLDEFEQHKKDIEGRWRHEREKERALMMDKLETLSRLYLMGLDELRMALLNLKVGFGSKIEELAKCLDLPCDTRLRIECQLQRESEVEENMPLSRKLIEDRANKKPTSLCELEQNSSFCSTACNGNVNDAAHHQLTKSTFQERHRSDMNTGSRLKMCKQNQDEQVSSHTASHLTTQSDIMGGVMAEMQHLVEKAREMLDQIVDAKKQSTELAKEMVEGFHDWKKRSTELNQLVSGRMECMEVESMGLCKESWNSVEETAEPQTACFSAVKIDCCLRQEHLCPRAQKLAVPHTASYGEKLLSDLMNIRNITLHFVGRTTAEVRALEDSGLSLLGLMDTSNFQAYEKVHNAVKEVSNNLQEKEGLEIMRVLGDWEQLLEDDTAKARCIEQELKEVKNRVSSIICLGNTFTQDLDHHLSCSKMLIIKKEPLSQKIEAVALNKKCDCANMVILREQQEDLKKDVNCLNDKVNSLASLLEALRSNSKAPEQAEVYVKQTFESSQKLHDLAKKMMKLDSLQLDVACKVQEMQFQMKEFEASAADWGLKYDSATKVLNELETRLRMAEGLLWHKAENIGQDFSKRKQLLCLHINETGGVHMDADPEQSASSSNSEQVNNDDALKQPENRMVTLESRIEHVASAAYANLRILDAKVQQISIGIQTALEGAAMAEKKCNALGAELVKVFRNLARSSKGKCLNGTRASDGRHSRCAVRRSNIDTSLKGRGSPAQHPRRACLKSSLGSQYKEGATSTSNVITELATGEYNNPEWIDILLFYPKDLTRTRDLDHTMNQIMHDTKTSIFDICQSTYRSTPYSRARGIDPQKTDGVRDAMISLANVKIVISKQGPNGRVDERQWRSRPVVELLIPQELKGYARSRCKPCRKYRMSS</sequence>
<evidence type="ECO:0000313" key="4">
    <source>
        <dbReference type="Proteomes" id="UP000886520"/>
    </source>
</evidence>
<gene>
    <name evidence="3" type="ORF">GOP47_0024640</name>
</gene>
<dbReference type="EMBL" id="JABFUD020000024">
    <property type="protein sequence ID" value="KAI5060220.1"/>
    <property type="molecule type" value="Genomic_DNA"/>
</dbReference>
<feature type="coiled-coil region" evidence="1">
    <location>
        <begin position="648"/>
        <end position="682"/>
    </location>
</feature>
<organism evidence="3 4">
    <name type="scientific">Adiantum capillus-veneris</name>
    <name type="common">Maidenhair fern</name>
    <dbReference type="NCBI Taxonomy" id="13818"/>
    <lineage>
        <taxon>Eukaryota</taxon>
        <taxon>Viridiplantae</taxon>
        <taxon>Streptophyta</taxon>
        <taxon>Embryophyta</taxon>
        <taxon>Tracheophyta</taxon>
        <taxon>Polypodiopsida</taxon>
        <taxon>Polypodiidae</taxon>
        <taxon>Polypodiales</taxon>
        <taxon>Pteridineae</taxon>
        <taxon>Pteridaceae</taxon>
        <taxon>Vittarioideae</taxon>
        <taxon>Adiantum</taxon>
    </lineage>
</organism>
<proteinExistence type="predicted"/>
<dbReference type="Proteomes" id="UP000886520">
    <property type="component" value="Chromosome 24"/>
</dbReference>